<evidence type="ECO:0000313" key="2">
    <source>
        <dbReference type="EMBL" id="KAA1103335.1"/>
    </source>
</evidence>
<protein>
    <submittedName>
        <fullName evidence="3">Dcp1p-Dcp2p decapping enzyme complex alpha subunit</fullName>
    </submittedName>
</protein>
<name>A0A5B0RXM6_PUCGR</name>
<reference evidence="4 5" key="1">
    <citation type="submission" date="2019-05" db="EMBL/GenBank/DDBJ databases">
        <title>Emergence of the Ug99 lineage of the wheat stem rust pathogen through somatic hybridization.</title>
        <authorList>
            <person name="Li F."/>
            <person name="Upadhyaya N.M."/>
            <person name="Sperschneider J."/>
            <person name="Matny O."/>
            <person name="Nguyen-Phuc H."/>
            <person name="Mago R."/>
            <person name="Raley C."/>
            <person name="Miller M.E."/>
            <person name="Silverstein K.A.T."/>
            <person name="Henningsen E."/>
            <person name="Hirsch C.D."/>
            <person name="Visser B."/>
            <person name="Pretorius Z.A."/>
            <person name="Steffenson B.J."/>
            <person name="Schwessinger B."/>
            <person name="Dodds P.N."/>
            <person name="Figueroa M."/>
        </authorList>
    </citation>
    <scope>NUCLEOTIDE SEQUENCE [LARGE SCALE GENOMIC DNA]</scope>
    <source>
        <strain evidence="2">21-0</strain>
        <strain evidence="3 5">Ug99</strain>
    </source>
</reference>
<proteinExistence type="predicted"/>
<dbReference type="EMBL" id="VSWC01000042">
    <property type="protein sequence ID" value="KAA1103335.1"/>
    <property type="molecule type" value="Genomic_DNA"/>
</dbReference>
<feature type="region of interest" description="Disordered" evidence="1">
    <location>
        <begin position="1"/>
        <end position="23"/>
    </location>
</feature>
<evidence type="ECO:0000313" key="5">
    <source>
        <dbReference type="Proteomes" id="UP000325313"/>
    </source>
</evidence>
<comment type="caution">
    <text evidence="3">The sequence shown here is derived from an EMBL/GenBank/DDBJ whole genome shotgun (WGS) entry which is preliminary data.</text>
</comment>
<evidence type="ECO:0000313" key="4">
    <source>
        <dbReference type="Proteomes" id="UP000324748"/>
    </source>
</evidence>
<evidence type="ECO:0000256" key="1">
    <source>
        <dbReference type="SAM" id="MobiDB-lite"/>
    </source>
</evidence>
<dbReference type="Proteomes" id="UP000324748">
    <property type="component" value="Unassembled WGS sequence"/>
</dbReference>
<dbReference type="Proteomes" id="UP000325313">
    <property type="component" value="Unassembled WGS sequence"/>
</dbReference>
<accession>A0A5B0RXM6</accession>
<feature type="compositionally biased region" description="Basic and acidic residues" evidence="1">
    <location>
        <begin position="8"/>
        <end position="23"/>
    </location>
</feature>
<evidence type="ECO:0000313" key="3">
    <source>
        <dbReference type="EMBL" id="KAA1130570.1"/>
    </source>
</evidence>
<sequence>MTGAGRSRSVDFKAIQDKANKESKIRIEKEKELERLANKNLLKEIEEERAKHQKEVEKRLLERENNKNNYQSLIDIDMANTPTAKDYLFLKSEFDKLKLMLPQSGNPDPIGIHYAANPAKTKLECDGFNYKIWEKELNRTLRQIFQIKDFSSLESNFTDRLLDEQDSISRLIRSTINEDLLGIVDSTDNEDPWSILELLKAKCSRSDRQHKISLVEQIIALVTDKTPGSEVSLAKWSCVMAKVKQFKITVDELGGLFLQSLFIAPIGVDPKTFEFSVDQNLELKDKPSFSDVTTIIQSASSKSKNKQRPNRY</sequence>
<keyword evidence="4" id="KW-1185">Reference proteome</keyword>
<dbReference type="EMBL" id="VDEP01000108">
    <property type="protein sequence ID" value="KAA1130570.1"/>
    <property type="molecule type" value="Genomic_DNA"/>
</dbReference>
<dbReference type="AlphaFoldDB" id="A0A5B0RXM6"/>
<dbReference type="OrthoDB" id="2506752at2759"/>
<organism evidence="3 5">
    <name type="scientific">Puccinia graminis f. sp. tritici</name>
    <dbReference type="NCBI Taxonomy" id="56615"/>
    <lineage>
        <taxon>Eukaryota</taxon>
        <taxon>Fungi</taxon>
        <taxon>Dikarya</taxon>
        <taxon>Basidiomycota</taxon>
        <taxon>Pucciniomycotina</taxon>
        <taxon>Pucciniomycetes</taxon>
        <taxon>Pucciniales</taxon>
        <taxon>Pucciniaceae</taxon>
        <taxon>Puccinia</taxon>
    </lineage>
</organism>
<gene>
    <name evidence="3" type="primary">CEG1_11</name>
    <name evidence="2" type="synonym">CEG1_8</name>
    <name evidence="2" type="ORF">PGT21_014867</name>
    <name evidence="3" type="ORF">PGTUg99_023464</name>
</gene>